<dbReference type="PANTHER" id="PTHR13477:SF0">
    <property type="entry name" value="LARGE RIBOSOMAL SUBUNIT PROTEIN ML49"/>
    <property type="match status" value="1"/>
</dbReference>
<dbReference type="GO" id="GO:0006412">
    <property type="term" value="P:translation"/>
    <property type="evidence" value="ECO:0007669"/>
    <property type="project" value="InterPro"/>
</dbReference>
<keyword evidence="4" id="KW-0496">Mitochondrion</keyword>
<dbReference type="PANTHER" id="PTHR13477">
    <property type="entry name" value="MITOCHONDRIAL 39S RIBOSOMAL PROTEIN L49"/>
    <property type="match status" value="1"/>
</dbReference>
<reference evidence="8" key="1">
    <citation type="submission" date="2015-11" db="EMBL/GenBank/DDBJ databases">
        <title>De novo transcriptome assembly of four potential Pierce s Disease insect vectors from Arizona vineyards.</title>
        <authorList>
            <person name="Tassone E.E."/>
        </authorList>
    </citation>
    <scope>NUCLEOTIDE SEQUENCE</scope>
</reference>
<dbReference type="Gene3D" id="3.30.780.10">
    <property type="entry name" value="SUI1-like domain"/>
    <property type="match status" value="1"/>
</dbReference>
<evidence type="ECO:0000256" key="1">
    <source>
        <dbReference type="ARBA" id="ARBA00004173"/>
    </source>
</evidence>
<dbReference type="InterPro" id="IPR007740">
    <property type="entry name" value="Ribosomal_mL49"/>
</dbReference>
<protein>
    <recommendedName>
        <fullName evidence="6">Large ribosomal subunit protein mL49</fullName>
    </recommendedName>
    <alternativeName>
        <fullName evidence="7">39S ribosomal protein L49, mitochondrial</fullName>
    </alternativeName>
</protein>
<proteinExistence type="inferred from homology"/>
<keyword evidence="5" id="KW-0687">Ribonucleoprotein</keyword>
<evidence type="ECO:0000313" key="8">
    <source>
        <dbReference type="EMBL" id="JAS48753.1"/>
    </source>
</evidence>
<dbReference type="GO" id="GO:0005762">
    <property type="term" value="C:mitochondrial large ribosomal subunit"/>
    <property type="evidence" value="ECO:0007669"/>
    <property type="project" value="TreeGrafter"/>
</dbReference>
<evidence type="ECO:0000256" key="6">
    <source>
        <dbReference type="ARBA" id="ARBA00035191"/>
    </source>
</evidence>
<dbReference type="AlphaFoldDB" id="A0A1B6FFL8"/>
<evidence type="ECO:0000256" key="2">
    <source>
        <dbReference type="ARBA" id="ARBA00005677"/>
    </source>
</evidence>
<comment type="subcellular location">
    <subcellularLocation>
        <location evidence="1">Mitochondrion</location>
    </subcellularLocation>
</comment>
<feature type="non-terminal residue" evidence="8">
    <location>
        <position position="124"/>
    </location>
</feature>
<evidence type="ECO:0000256" key="7">
    <source>
        <dbReference type="ARBA" id="ARBA00035545"/>
    </source>
</evidence>
<evidence type="ECO:0000256" key="5">
    <source>
        <dbReference type="ARBA" id="ARBA00023274"/>
    </source>
</evidence>
<accession>A0A1B6FFL8</accession>
<sequence>SLLRNLRFGSFISQRLRNYCTFQKGGYDSSEVYDSAAHAQTQFEEITTPTLWSFVERTLPTKTVPPLSDCAVGEFPSEFVPQKLSDAANLPYFVERNRNHNLPVYMNRTYRGQRRITILKRIHG</sequence>
<dbReference type="EMBL" id="GECZ01021016">
    <property type="protein sequence ID" value="JAS48753.1"/>
    <property type="molecule type" value="Transcribed_RNA"/>
</dbReference>
<name>A0A1B6FFL8_9HEMI</name>
<organism evidence="8">
    <name type="scientific">Cuerna arida</name>
    <dbReference type="NCBI Taxonomy" id="1464854"/>
    <lineage>
        <taxon>Eukaryota</taxon>
        <taxon>Metazoa</taxon>
        <taxon>Ecdysozoa</taxon>
        <taxon>Arthropoda</taxon>
        <taxon>Hexapoda</taxon>
        <taxon>Insecta</taxon>
        <taxon>Pterygota</taxon>
        <taxon>Neoptera</taxon>
        <taxon>Paraneoptera</taxon>
        <taxon>Hemiptera</taxon>
        <taxon>Auchenorrhyncha</taxon>
        <taxon>Membracoidea</taxon>
        <taxon>Cicadellidae</taxon>
        <taxon>Cicadellinae</taxon>
        <taxon>Proconiini</taxon>
        <taxon>Cuerna</taxon>
    </lineage>
</organism>
<dbReference type="Pfam" id="PF05046">
    <property type="entry name" value="Img2"/>
    <property type="match status" value="1"/>
</dbReference>
<evidence type="ECO:0000256" key="4">
    <source>
        <dbReference type="ARBA" id="ARBA00023128"/>
    </source>
</evidence>
<feature type="non-terminal residue" evidence="8">
    <location>
        <position position="1"/>
    </location>
</feature>
<evidence type="ECO:0000256" key="3">
    <source>
        <dbReference type="ARBA" id="ARBA00022980"/>
    </source>
</evidence>
<gene>
    <name evidence="8" type="ORF">g.46441</name>
</gene>
<comment type="similarity">
    <text evidence="2">Belongs to the mitochondrion-specific ribosomal protein mL49 family.</text>
</comment>
<dbReference type="GO" id="GO:0003735">
    <property type="term" value="F:structural constituent of ribosome"/>
    <property type="evidence" value="ECO:0007669"/>
    <property type="project" value="InterPro"/>
</dbReference>
<keyword evidence="3" id="KW-0689">Ribosomal protein</keyword>